<evidence type="ECO:0000313" key="2">
    <source>
        <dbReference type="EMBL" id="KAK7344869.1"/>
    </source>
</evidence>
<protein>
    <submittedName>
        <fullName evidence="2">Uncharacterized protein</fullName>
    </submittedName>
</protein>
<organism evidence="2 3">
    <name type="scientific">Canavalia gladiata</name>
    <name type="common">Sword bean</name>
    <name type="synonym">Dolichos gladiatus</name>
    <dbReference type="NCBI Taxonomy" id="3824"/>
    <lineage>
        <taxon>Eukaryota</taxon>
        <taxon>Viridiplantae</taxon>
        <taxon>Streptophyta</taxon>
        <taxon>Embryophyta</taxon>
        <taxon>Tracheophyta</taxon>
        <taxon>Spermatophyta</taxon>
        <taxon>Magnoliopsida</taxon>
        <taxon>eudicotyledons</taxon>
        <taxon>Gunneridae</taxon>
        <taxon>Pentapetalae</taxon>
        <taxon>rosids</taxon>
        <taxon>fabids</taxon>
        <taxon>Fabales</taxon>
        <taxon>Fabaceae</taxon>
        <taxon>Papilionoideae</taxon>
        <taxon>50 kb inversion clade</taxon>
        <taxon>NPAAA clade</taxon>
        <taxon>indigoferoid/millettioid clade</taxon>
        <taxon>Phaseoleae</taxon>
        <taxon>Canavalia</taxon>
    </lineage>
</organism>
<comment type="caution">
    <text evidence="2">The sequence shown here is derived from an EMBL/GenBank/DDBJ whole genome shotgun (WGS) entry which is preliminary data.</text>
</comment>
<proteinExistence type="predicted"/>
<name>A0AAN9QR15_CANGL</name>
<sequence length="117" mass="12983">MGRERGKSIAEGGEKKEKKELGGRKLISTVYVNLLDKSPISACHEVHIEDATGNEEEFYPLLVMVATQDIGVLANSNAAIFINEYTAATFAYRLDQKGDKKNVFVVNLRDNAKYNDS</sequence>
<reference evidence="2 3" key="1">
    <citation type="submission" date="2024-01" db="EMBL/GenBank/DDBJ databases">
        <title>The genomes of 5 underutilized Papilionoideae crops provide insights into root nodulation and disease resistanc.</title>
        <authorList>
            <person name="Jiang F."/>
        </authorList>
    </citation>
    <scope>NUCLEOTIDE SEQUENCE [LARGE SCALE GENOMIC DNA]</scope>
    <source>
        <strain evidence="2">LVBAO_FW01</strain>
        <tissue evidence="2">Leaves</tissue>
    </source>
</reference>
<evidence type="ECO:0000313" key="3">
    <source>
        <dbReference type="Proteomes" id="UP001367508"/>
    </source>
</evidence>
<keyword evidence="3" id="KW-1185">Reference proteome</keyword>
<feature type="region of interest" description="Disordered" evidence="1">
    <location>
        <begin position="1"/>
        <end position="20"/>
    </location>
</feature>
<dbReference type="EMBL" id="JAYMYQ010000003">
    <property type="protein sequence ID" value="KAK7344869.1"/>
    <property type="molecule type" value="Genomic_DNA"/>
</dbReference>
<dbReference type="Proteomes" id="UP001367508">
    <property type="component" value="Unassembled WGS sequence"/>
</dbReference>
<gene>
    <name evidence="2" type="ORF">VNO77_15054</name>
</gene>
<dbReference type="AlphaFoldDB" id="A0AAN9QR15"/>
<evidence type="ECO:0000256" key="1">
    <source>
        <dbReference type="SAM" id="MobiDB-lite"/>
    </source>
</evidence>
<accession>A0AAN9QR15</accession>